<dbReference type="Pfam" id="PF00847">
    <property type="entry name" value="AP2"/>
    <property type="match status" value="1"/>
</dbReference>
<dbReference type="PANTHER" id="PTHR31194">
    <property type="entry name" value="SHN SHINE , DNA BINDING / TRANSCRIPTION FACTOR"/>
    <property type="match status" value="1"/>
</dbReference>
<gene>
    <name evidence="11" type="ORF">SAY87_030181</name>
</gene>
<dbReference type="InterPro" id="IPR036955">
    <property type="entry name" value="AP2/ERF_dom_sf"/>
</dbReference>
<sequence>MDQSFPCLVKYTEHKTHYEKLSKHHRSTSPWTTTPLPRTVRISVTDHDATDSSSDEECDFAASRRCMKRYISEISIETSSKMVALPRSRKRSSSSIASASRPSMKAPPSTTSDGKKFRGVRQRPWGKWAAEIRDPSRRVRLWLGTYDTAEEAAMVYDNAAIKLRGPDALTNFVNPPSRDKTTAAPPDVNVNVSDASVSGYDSGDESRNLASPTSVLHFRTQSSSDGEPAGGGPRPAHEADESSKRTEESHGEEEERNLSDLANFLQLDFPPAMDDFFNFLPPDCLLLENSCALESGLGKDEYLDGMILDTPPTDFSSLQMDTCQVDDYFQDIGDLFISDPVAVL</sequence>
<evidence type="ECO:0000256" key="4">
    <source>
        <dbReference type="ARBA" id="ARBA00023125"/>
    </source>
</evidence>
<dbReference type="GO" id="GO:0003700">
    <property type="term" value="F:DNA-binding transcription factor activity"/>
    <property type="evidence" value="ECO:0007669"/>
    <property type="project" value="InterPro"/>
</dbReference>
<keyword evidence="3" id="KW-0805">Transcription regulation</keyword>
<name>A0AAN7K9I4_9MYRT</name>
<evidence type="ECO:0000256" key="9">
    <source>
        <dbReference type="SAM" id="MobiDB-lite"/>
    </source>
</evidence>
<dbReference type="InterPro" id="IPR001471">
    <property type="entry name" value="AP2/ERF_dom"/>
</dbReference>
<protein>
    <recommendedName>
        <fullName evidence="10">AP2/ERF domain-containing protein</fullName>
    </recommendedName>
</protein>
<evidence type="ECO:0000256" key="5">
    <source>
        <dbReference type="ARBA" id="ARBA00023159"/>
    </source>
</evidence>
<dbReference type="AlphaFoldDB" id="A0AAN7K9I4"/>
<comment type="subcellular location">
    <subcellularLocation>
        <location evidence="1">Nucleus</location>
    </subcellularLocation>
</comment>
<dbReference type="InterPro" id="IPR050913">
    <property type="entry name" value="AP2/ERF_ERF"/>
</dbReference>
<feature type="compositionally biased region" description="Low complexity" evidence="9">
    <location>
        <begin position="93"/>
        <end position="103"/>
    </location>
</feature>
<proteinExistence type="inferred from homology"/>
<dbReference type="PROSITE" id="PS51032">
    <property type="entry name" value="AP2_ERF"/>
    <property type="match status" value="1"/>
</dbReference>
<organism evidence="11 12">
    <name type="scientific">Trapa incisa</name>
    <dbReference type="NCBI Taxonomy" id="236973"/>
    <lineage>
        <taxon>Eukaryota</taxon>
        <taxon>Viridiplantae</taxon>
        <taxon>Streptophyta</taxon>
        <taxon>Embryophyta</taxon>
        <taxon>Tracheophyta</taxon>
        <taxon>Spermatophyta</taxon>
        <taxon>Magnoliopsida</taxon>
        <taxon>eudicotyledons</taxon>
        <taxon>Gunneridae</taxon>
        <taxon>Pentapetalae</taxon>
        <taxon>rosids</taxon>
        <taxon>malvids</taxon>
        <taxon>Myrtales</taxon>
        <taxon>Lythraceae</taxon>
        <taxon>Trapa</taxon>
    </lineage>
</organism>
<comment type="similarity">
    <text evidence="8">Belongs to the AP2/ERF transcription factor family. ERF subfamily.</text>
</comment>
<evidence type="ECO:0000256" key="2">
    <source>
        <dbReference type="ARBA" id="ARBA00022745"/>
    </source>
</evidence>
<dbReference type="GO" id="GO:0003677">
    <property type="term" value="F:DNA binding"/>
    <property type="evidence" value="ECO:0007669"/>
    <property type="project" value="UniProtKB-KW"/>
</dbReference>
<keyword evidence="4" id="KW-0238">DNA-binding</keyword>
<keyword evidence="6" id="KW-0804">Transcription</keyword>
<dbReference type="Proteomes" id="UP001345219">
    <property type="component" value="Chromosome 23"/>
</dbReference>
<evidence type="ECO:0000256" key="7">
    <source>
        <dbReference type="ARBA" id="ARBA00023242"/>
    </source>
</evidence>
<dbReference type="InterPro" id="IPR016177">
    <property type="entry name" value="DNA-bd_dom_sf"/>
</dbReference>
<dbReference type="SUPFAM" id="SSF54171">
    <property type="entry name" value="DNA-binding domain"/>
    <property type="match status" value="1"/>
</dbReference>
<dbReference type="GO" id="GO:0005634">
    <property type="term" value="C:nucleus"/>
    <property type="evidence" value="ECO:0007669"/>
    <property type="project" value="UniProtKB-SubCell"/>
</dbReference>
<dbReference type="SMART" id="SM00380">
    <property type="entry name" value="AP2"/>
    <property type="match status" value="1"/>
</dbReference>
<evidence type="ECO:0000256" key="6">
    <source>
        <dbReference type="ARBA" id="ARBA00023163"/>
    </source>
</evidence>
<dbReference type="FunFam" id="3.30.730.10:FF:000001">
    <property type="entry name" value="Ethylene-responsive transcription factor 2"/>
    <property type="match status" value="1"/>
</dbReference>
<comment type="caution">
    <text evidence="11">The sequence shown here is derived from an EMBL/GenBank/DDBJ whole genome shotgun (WGS) entry which is preliminary data.</text>
</comment>
<dbReference type="GO" id="GO:0009873">
    <property type="term" value="P:ethylene-activated signaling pathway"/>
    <property type="evidence" value="ECO:0007669"/>
    <property type="project" value="UniProtKB-KW"/>
</dbReference>
<keyword evidence="7" id="KW-0539">Nucleus</keyword>
<dbReference type="CDD" id="cd00018">
    <property type="entry name" value="AP2"/>
    <property type="match status" value="1"/>
</dbReference>
<keyword evidence="5" id="KW-0010">Activator</keyword>
<accession>A0AAN7K9I4</accession>
<feature type="compositionally biased region" description="Basic and acidic residues" evidence="9">
    <location>
        <begin position="235"/>
        <end position="249"/>
    </location>
</feature>
<feature type="compositionally biased region" description="Low complexity" evidence="9">
    <location>
        <begin position="187"/>
        <end position="198"/>
    </location>
</feature>
<evidence type="ECO:0000313" key="11">
    <source>
        <dbReference type="EMBL" id="KAK4762297.1"/>
    </source>
</evidence>
<evidence type="ECO:0000313" key="12">
    <source>
        <dbReference type="Proteomes" id="UP001345219"/>
    </source>
</evidence>
<keyword evidence="2" id="KW-0936">Ethylene signaling pathway</keyword>
<evidence type="ECO:0000256" key="1">
    <source>
        <dbReference type="ARBA" id="ARBA00004123"/>
    </source>
</evidence>
<dbReference type="Gene3D" id="3.30.730.10">
    <property type="entry name" value="AP2/ERF domain"/>
    <property type="match status" value="1"/>
</dbReference>
<feature type="domain" description="AP2/ERF" evidence="10">
    <location>
        <begin position="116"/>
        <end position="173"/>
    </location>
</feature>
<dbReference type="PANTHER" id="PTHR31194:SF202">
    <property type="entry name" value="ETHYLENE-RESPONSIVE TRANSCRIPTION FACTOR ERF070"/>
    <property type="match status" value="1"/>
</dbReference>
<feature type="region of interest" description="Disordered" evidence="9">
    <location>
        <begin position="172"/>
        <end position="257"/>
    </location>
</feature>
<feature type="region of interest" description="Disordered" evidence="9">
    <location>
        <begin position="81"/>
        <end position="121"/>
    </location>
</feature>
<feature type="compositionally biased region" description="Polar residues" evidence="9">
    <location>
        <begin position="208"/>
        <end position="225"/>
    </location>
</feature>
<reference evidence="11 12" key="1">
    <citation type="journal article" date="2023" name="Hortic Res">
        <title>Pangenome of water caltrop reveals structural variations and asymmetric subgenome divergence after allopolyploidization.</title>
        <authorList>
            <person name="Zhang X."/>
            <person name="Chen Y."/>
            <person name="Wang L."/>
            <person name="Yuan Y."/>
            <person name="Fang M."/>
            <person name="Shi L."/>
            <person name="Lu R."/>
            <person name="Comes H.P."/>
            <person name="Ma Y."/>
            <person name="Chen Y."/>
            <person name="Huang G."/>
            <person name="Zhou Y."/>
            <person name="Zheng Z."/>
            <person name="Qiu Y."/>
        </authorList>
    </citation>
    <scope>NUCLEOTIDE SEQUENCE [LARGE SCALE GENOMIC DNA]</scope>
    <source>
        <tissue evidence="11">Roots</tissue>
    </source>
</reference>
<evidence type="ECO:0000256" key="3">
    <source>
        <dbReference type="ARBA" id="ARBA00023015"/>
    </source>
</evidence>
<dbReference type="EMBL" id="JAXIOK010000009">
    <property type="protein sequence ID" value="KAK4762297.1"/>
    <property type="molecule type" value="Genomic_DNA"/>
</dbReference>
<dbReference type="PRINTS" id="PR00367">
    <property type="entry name" value="ETHRSPELEMNT"/>
</dbReference>
<evidence type="ECO:0000256" key="8">
    <source>
        <dbReference type="ARBA" id="ARBA00024343"/>
    </source>
</evidence>
<keyword evidence="12" id="KW-1185">Reference proteome</keyword>
<evidence type="ECO:0000259" key="10">
    <source>
        <dbReference type="PROSITE" id="PS51032"/>
    </source>
</evidence>